<evidence type="ECO:0000256" key="2">
    <source>
        <dbReference type="ARBA" id="ARBA00022448"/>
    </source>
</evidence>
<dbReference type="InterPro" id="IPR038495">
    <property type="entry name" value="ATPase_E_C"/>
</dbReference>
<keyword evidence="2 8" id="KW-0813">Transport</keyword>
<keyword evidence="4 8" id="KW-0375">Hydrogen ion transport</keyword>
<dbReference type="GO" id="GO:0005524">
    <property type="term" value="F:ATP binding"/>
    <property type="evidence" value="ECO:0007669"/>
    <property type="project" value="UniProtKB-UniRule"/>
</dbReference>
<dbReference type="PANTHER" id="PTHR45715">
    <property type="entry name" value="ATPASE H+-TRANSPORTING V1 SUBUNIT E1A-RELATED"/>
    <property type="match status" value="1"/>
</dbReference>
<reference evidence="10" key="1">
    <citation type="submission" date="2017-11" db="EMBL/GenBank/DDBJ databases">
        <authorList>
            <person name="Kajale S.C."/>
            <person name="Sharma A."/>
        </authorList>
    </citation>
    <scope>NUCLEOTIDE SEQUENCE</scope>
    <source>
        <strain evidence="10">LS1_42</strain>
    </source>
</reference>
<comment type="subunit">
    <text evidence="8">Has multiple subunits with at least A(3), B(3), C, D, E, F, H, I and proteolipid K(x).</text>
</comment>
<evidence type="ECO:0000313" key="11">
    <source>
        <dbReference type="Proteomes" id="UP000766904"/>
    </source>
</evidence>
<keyword evidence="7 8" id="KW-0066">ATP synthesis</keyword>
<organism evidence="10 11">
    <name type="scientific">Natronococcus pandeyae</name>
    <dbReference type="NCBI Taxonomy" id="2055836"/>
    <lineage>
        <taxon>Archaea</taxon>
        <taxon>Methanobacteriati</taxon>
        <taxon>Methanobacteriota</taxon>
        <taxon>Stenosarchaea group</taxon>
        <taxon>Halobacteria</taxon>
        <taxon>Halobacteriales</taxon>
        <taxon>Natrialbaceae</taxon>
        <taxon>Natronococcus</taxon>
    </lineage>
</organism>
<protein>
    <recommendedName>
        <fullName evidence="8">A-type ATP synthase subunit E</fullName>
    </recommendedName>
</protein>
<evidence type="ECO:0000256" key="8">
    <source>
        <dbReference type="HAMAP-Rule" id="MF_00311"/>
    </source>
</evidence>
<dbReference type="AlphaFoldDB" id="A0A8J8TSF1"/>
<dbReference type="HAMAP" id="MF_00311">
    <property type="entry name" value="ATP_synth_E_arch"/>
    <property type="match status" value="1"/>
</dbReference>
<dbReference type="GO" id="GO:0005886">
    <property type="term" value="C:plasma membrane"/>
    <property type="evidence" value="ECO:0007669"/>
    <property type="project" value="UniProtKB-SubCell"/>
</dbReference>
<keyword evidence="5 8" id="KW-0406">Ion transport</keyword>
<gene>
    <name evidence="8" type="primary">atpE</name>
    <name evidence="10" type="ORF">CV102_11730</name>
</gene>
<name>A0A8J8TSF1_9EURY</name>
<feature type="compositionally biased region" description="Basic and acidic residues" evidence="9">
    <location>
        <begin position="16"/>
        <end position="31"/>
    </location>
</feature>
<comment type="subcellular location">
    <subcellularLocation>
        <location evidence="8">Cell membrane</location>
        <topology evidence="8">Peripheral membrane protein</topology>
    </subcellularLocation>
</comment>
<evidence type="ECO:0000256" key="4">
    <source>
        <dbReference type="ARBA" id="ARBA00022781"/>
    </source>
</evidence>
<evidence type="ECO:0000256" key="9">
    <source>
        <dbReference type="SAM" id="MobiDB-lite"/>
    </source>
</evidence>
<keyword evidence="11" id="KW-1185">Reference proteome</keyword>
<dbReference type="Proteomes" id="UP000766904">
    <property type="component" value="Unassembled WGS sequence"/>
</dbReference>
<proteinExistence type="inferred from homology"/>
<evidence type="ECO:0000256" key="6">
    <source>
        <dbReference type="ARBA" id="ARBA00023136"/>
    </source>
</evidence>
<dbReference type="EMBL" id="PHNJ01000005">
    <property type="protein sequence ID" value="TYL38467.1"/>
    <property type="molecule type" value="Genomic_DNA"/>
</dbReference>
<evidence type="ECO:0000256" key="3">
    <source>
        <dbReference type="ARBA" id="ARBA00022475"/>
    </source>
</evidence>
<dbReference type="GO" id="GO:0046933">
    <property type="term" value="F:proton-transporting ATP synthase activity, rotational mechanism"/>
    <property type="evidence" value="ECO:0007669"/>
    <property type="project" value="UniProtKB-UniRule"/>
</dbReference>
<evidence type="ECO:0000256" key="1">
    <source>
        <dbReference type="ARBA" id="ARBA00005901"/>
    </source>
</evidence>
<dbReference type="OrthoDB" id="4691at2157"/>
<feature type="compositionally biased region" description="Acidic residues" evidence="9">
    <location>
        <begin position="32"/>
        <end position="49"/>
    </location>
</feature>
<dbReference type="GO" id="GO:0033178">
    <property type="term" value="C:proton-transporting two-sector ATPase complex, catalytic domain"/>
    <property type="evidence" value="ECO:0007669"/>
    <property type="project" value="InterPro"/>
</dbReference>
<sequence length="211" mass="23796">MSLDTVVEDIREEARARAEDIRDEGEARAEEIESAAEADADETLENAEQEIERETEQLREQRLSSAKLEAKQKRLEARRDVLGDVREQVEDELAALEGDTREELTRELLEAASTEFDDSEALGASDRSSGQSPQEGGDDVSVYGRADDRELIESILDDYDGYEYAGERDCLGGVVVESDQSRVRVNNTFDSVLEDVWEDNLREISNQLFEQ</sequence>
<dbReference type="GO" id="GO:0042777">
    <property type="term" value="P:proton motive force-driven plasma membrane ATP synthesis"/>
    <property type="evidence" value="ECO:0007669"/>
    <property type="project" value="UniProtKB-UniRule"/>
</dbReference>
<keyword evidence="3 8" id="KW-1003">Cell membrane</keyword>
<dbReference type="Gene3D" id="3.30.2320.30">
    <property type="entry name" value="ATP synthase, E subunit, C-terminal"/>
    <property type="match status" value="1"/>
</dbReference>
<dbReference type="Pfam" id="PF01991">
    <property type="entry name" value="vATP-synt_E"/>
    <property type="match status" value="2"/>
</dbReference>
<dbReference type="SUPFAM" id="SSF160527">
    <property type="entry name" value="V-type ATPase subunit E-like"/>
    <property type="match status" value="1"/>
</dbReference>
<comment type="similarity">
    <text evidence="1 8">Belongs to the V-ATPase E subunit family.</text>
</comment>
<feature type="region of interest" description="Disordered" evidence="9">
    <location>
        <begin position="110"/>
        <end position="145"/>
    </location>
</feature>
<keyword evidence="6 8" id="KW-0472">Membrane</keyword>
<dbReference type="InterPro" id="IPR002842">
    <property type="entry name" value="ATPase_V1_Esu"/>
</dbReference>
<comment type="caution">
    <text evidence="10">The sequence shown here is derived from an EMBL/GenBank/DDBJ whole genome shotgun (WGS) entry which is preliminary data.</text>
</comment>
<dbReference type="GO" id="GO:0046961">
    <property type="term" value="F:proton-transporting ATPase activity, rotational mechanism"/>
    <property type="evidence" value="ECO:0007669"/>
    <property type="project" value="InterPro"/>
</dbReference>
<dbReference type="Gene3D" id="1.20.5.620">
    <property type="entry name" value="F1F0 ATP synthase subunit B, membrane domain"/>
    <property type="match status" value="1"/>
</dbReference>
<dbReference type="RefSeq" id="WP_148858168.1">
    <property type="nucleotide sequence ID" value="NZ_PHNJ01000005.1"/>
</dbReference>
<evidence type="ECO:0000256" key="5">
    <source>
        <dbReference type="ARBA" id="ARBA00023065"/>
    </source>
</evidence>
<feature type="region of interest" description="Disordered" evidence="9">
    <location>
        <begin position="16"/>
        <end position="64"/>
    </location>
</feature>
<accession>A0A8J8TSF1</accession>
<evidence type="ECO:0000313" key="10">
    <source>
        <dbReference type="EMBL" id="TYL38467.1"/>
    </source>
</evidence>
<evidence type="ECO:0000256" key="7">
    <source>
        <dbReference type="ARBA" id="ARBA00023310"/>
    </source>
</evidence>
<feature type="compositionally biased region" description="Basic and acidic residues" evidence="9">
    <location>
        <begin position="50"/>
        <end position="64"/>
    </location>
</feature>
<comment type="function">
    <text evidence="8">Component of the A-type ATP synthase that produces ATP from ADP in the presence of a proton gradient across the membrane.</text>
</comment>